<dbReference type="OrthoDB" id="289828at2"/>
<organism evidence="1 2">
    <name type="scientific">Kolteria novifilia</name>
    <dbReference type="NCBI Taxonomy" id="2527975"/>
    <lineage>
        <taxon>Bacteria</taxon>
        <taxon>Pseudomonadati</taxon>
        <taxon>Planctomycetota</taxon>
        <taxon>Planctomycetia</taxon>
        <taxon>Kolteriales</taxon>
        <taxon>Kolteriaceae</taxon>
        <taxon>Kolteria</taxon>
    </lineage>
</organism>
<dbReference type="Pfam" id="PF22011">
    <property type="entry name" value="DUF6931"/>
    <property type="match status" value="1"/>
</dbReference>
<evidence type="ECO:0000313" key="2">
    <source>
        <dbReference type="Proteomes" id="UP000317093"/>
    </source>
</evidence>
<evidence type="ECO:0000313" key="1">
    <source>
        <dbReference type="EMBL" id="QDU61286.1"/>
    </source>
</evidence>
<protein>
    <submittedName>
        <fullName evidence="1">Uncharacterized protein</fullName>
    </submittedName>
</protein>
<dbReference type="InterPro" id="IPR053855">
    <property type="entry name" value="DUF6931"/>
</dbReference>
<proteinExistence type="predicted"/>
<dbReference type="RefSeq" id="WP_145257896.1">
    <property type="nucleotide sequence ID" value="NZ_CP036279.1"/>
</dbReference>
<dbReference type="KEGG" id="knv:Pan216_21410"/>
<gene>
    <name evidence="1" type="ORF">Pan216_21410</name>
</gene>
<sequence length="199" mass="22154">MSTASADEMRAKEVCQGIPLPRNFRTDELLELPVDDFLAKLIEAGEYVIAIRIIARILPSRDAIWWGMLCAWKHAEGQFVREDEALLGSIFYWVRDPTEKNQKMVRSLLKPRQREKTVVTHLARAVGKAGFAPGPDKPLKGNPAMTAQSVADAIFLAIASGDKGKRRDDSLSVTTVGLEVRARPGEWVLEDDDKKEPVS</sequence>
<accession>A0A518B2X4</accession>
<dbReference type="EMBL" id="CP036279">
    <property type="protein sequence ID" value="QDU61286.1"/>
    <property type="molecule type" value="Genomic_DNA"/>
</dbReference>
<reference evidence="1 2" key="1">
    <citation type="submission" date="2019-02" db="EMBL/GenBank/DDBJ databases">
        <title>Deep-cultivation of Planctomycetes and their phenomic and genomic characterization uncovers novel biology.</title>
        <authorList>
            <person name="Wiegand S."/>
            <person name="Jogler M."/>
            <person name="Boedeker C."/>
            <person name="Pinto D."/>
            <person name="Vollmers J."/>
            <person name="Rivas-Marin E."/>
            <person name="Kohn T."/>
            <person name="Peeters S.H."/>
            <person name="Heuer A."/>
            <person name="Rast P."/>
            <person name="Oberbeckmann S."/>
            <person name="Bunk B."/>
            <person name="Jeske O."/>
            <person name="Meyerdierks A."/>
            <person name="Storesund J.E."/>
            <person name="Kallscheuer N."/>
            <person name="Luecker S."/>
            <person name="Lage O.M."/>
            <person name="Pohl T."/>
            <person name="Merkel B.J."/>
            <person name="Hornburger P."/>
            <person name="Mueller R.-W."/>
            <person name="Bruemmer F."/>
            <person name="Labrenz M."/>
            <person name="Spormann A.M."/>
            <person name="Op den Camp H."/>
            <person name="Overmann J."/>
            <person name="Amann R."/>
            <person name="Jetten M.S.M."/>
            <person name="Mascher T."/>
            <person name="Medema M.H."/>
            <person name="Devos D.P."/>
            <person name="Kaster A.-K."/>
            <person name="Ovreas L."/>
            <person name="Rohde M."/>
            <person name="Galperin M.Y."/>
            <person name="Jogler C."/>
        </authorList>
    </citation>
    <scope>NUCLEOTIDE SEQUENCE [LARGE SCALE GENOMIC DNA]</scope>
    <source>
        <strain evidence="1 2">Pan216</strain>
    </source>
</reference>
<name>A0A518B2X4_9BACT</name>
<dbReference type="AlphaFoldDB" id="A0A518B2X4"/>
<dbReference type="Proteomes" id="UP000317093">
    <property type="component" value="Chromosome"/>
</dbReference>
<keyword evidence="2" id="KW-1185">Reference proteome</keyword>